<sequence length="77" mass="8238">MNSSSRNRTATSATPCAAAYGWAIWSRAAEGLAVAAAFQAGIYLFHYAYERPFIRRAYPHAGNTAASVAATQITPSR</sequence>
<dbReference type="RefSeq" id="WP_132520261.1">
    <property type="nucleotide sequence ID" value="NZ_SMKP01000335.1"/>
</dbReference>
<name>A0A4R4VKY4_9ACTN</name>
<dbReference type="OrthoDB" id="941586at2"/>
<dbReference type="Proteomes" id="UP000294543">
    <property type="component" value="Unassembled WGS sequence"/>
</dbReference>
<dbReference type="AlphaFoldDB" id="A0A4R4VKY4"/>
<keyword evidence="2" id="KW-1185">Reference proteome</keyword>
<reference evidence="1 2" key="1">
    <citation type="submission" date="2019-03" db="EMBL/GenBank/DDBJ databases">
        <title>Draft genome sequences of novel Actinobacteria.</title>
        <authorList>
            <person name="Sahin N."/>
            <person name="Ay H."/>
            <person name="Saygin H."/>
        </authorList>
    </citation>
    <scope>NUCLEOTIDE SEQUENCE [LARGE SCALE GENOMIC DNA]</scope>
    <source>
        <strain evidence="1 2">KC712</strain>
    </source>
</reference>
<organism evidence="1 2">
    <name type="scientific">Nonomuraea diastatica</name>
    <dbReference type="NCBI Taxonomy" id="1848329"/>
    <lineage>
        <taxon>Bacteria</taxon>
        <taxon>Bacillati</taxon>
        <taxon>Actinomycetota</taxon>
        <taxon>Actinomycetes</taxon>
        <taxon>Streptosporangiales</taxon>
        <taxon>Streptosporangiaceae</taxon>
        <taxon>Nonomuraea</taxon>
    </lineage>
</organism>
<evidence type="ECO:0000313" key="1">
    <source>
        <dbReference type="EMBL" id="TDD02984.1"/>
    </source>
</evidence>
<evidence type="ECO:0000313" key="2">
    <source>
        <dbReference type="Proteomes" id="UP000294543"/>
    </source>
</evidence>
<protein>
    <submittedName>
        <fullName evidence="1">Uncharacterized protein</fullName>
    </submittedName>
</protein>
<comment type="caution">
    <text evidence="1">The sequence shown here is derived from an EMBL/GenBank/DDBJ whole genome shotgun (WGS) entry which is preliminary data.</text>
</comment>
<gene>
    <name evidence="1" type="ORF">E1294_50965</name>
</gene>
<accession>A0A4R4VKY4</accession>
<proteinExistence type="predicted"/>
<dbReference type="EMBL" id="SMKP01000335">
    <property type="protein sequence ID" value="TDD02984.1"/>
    <property type="molecule type" value="Genomic_DNA"/>
</dbReference>